<gene>
    <name evidence="2" type="ORF">GCM10011502_20300</name>
</gene>
<keyword evidence="3" id="KW-1185">Reference proteome</keyword>
<dbReference type="SUPFAM" id="SSF53850">
    <property type="entry name" value="Periplasmic binding protein-like II"/>
    <property type="match status" value="1"/>
</dbReference>
<dbReference type="PANTHER" id="PTHR42941">
    <property type="entry name" value="SLL1037 PROTEIN"/>
    <property type="match status" value="1"/>
</dbReference>
<feature type="signal peptide" evidence="1">
    <location>
        <begin position="1"/>
        <end position="25"/>
    </location>
</feature>
<evidence type="ECO:0000313" key="3">
    <source>
        <dbReference type="Proteomes" id="UP000646152"/>
    </source>
</evidence>
<dbReference type="EMBL" id="BMKE01000016">
    <property type="protein sequence ID" value="GGB46892.1"/>
    <property type="molecule type" value="Genomic_DNA"/>
</dbReference>
<dbReference type="RefSeq" id="WP_188630015.1">
    <property type="nucleotide sequence ID" value="NZ_BMKE01000016.1"/>
</dbReference>
<dbReference type="Pfam" id="PF16868">
    <property type="entry name" value="NMT1_3"/>
    <property type="match status" value="1"/>
</dbReference>
<protein>
    <submittedName>
        <fullName evidence="2">C4-dicarboxylate ABC transporter substrate-binding protein</fullName>
    </submittedName>
</protein>
<sequence>MENHNMIKLMTGAMTALLLSTQVSAEARYVTIGTGGQTGVYYTAGQSVCRFLNRGAEEHDIKCNAPSSAGSVGNIVALQNKDYDFGFIQSDHQFKALEGQAPFDEKPVKNLRAVFSLQSEILTVVVRNDSNIDTLEDLKGKRVNIGVPGSGSRDTFEELMKANDWDKETFSLAAELKPAEMAAALGDNNLDAITYVVGHPSGAIQEALTTADAKLIPVTGPGVDKLLEQASYFTRADIPAGLYPGVDKPIPSMGGKAVLATTEETDPEVVYQLVKSVFDNLDRFKRLHPAFADLKAEDMISAGITAPLHEGAKRYYKEKGWL</sequence>
<dbReference type="InterPro" id="IPR011852">
    <property type="entry name" value="TRAP_TAXI"/>
</dbReference>
<dbReference type="Proteomes" id="UP000646152">
    <property type="component" value="Unassembled WGS sequence"/>
</dbReference>
<dbReference type="Gene3D" id="3.40.190.10">
    <property type="entry name" value="Periplasmic binding protein-like II"/>
    <property type="match status" value="2"/>
</dbReference>
<dbReference type="PANTHER" id="PTHR42941:SF1">
    <property type="entry name" value="SLL1037 PROTEIN"/>
    <property type="match status" value="1"/>
</dbReference>
<evidence type="ECO:0000313" key="2">
    <source>
        <dbReference type="EMBL" id="GGB46892.1"/>
    </source>
</evidence>
<dbReference type="CDD" id="cd13568">
    <property type="entry name" value="PBP2_TAXI_TRAP_like_3"/>
    <property type="match status" value="1"/>
</dbReference>
<accession>A0ABQ1INP0</accession>
<feature type="chain" id="PRO_5047085725" evidence="1">
    <location>
        <begin position="26"/>
        <end position="322"/>
    </location>
</feature>
<comment type="caution">
    <text evidence="2">The sequence shown here is derived from an EMBL/GenBank/DDBJ whole genome shotgun (WGS) entry which is preliminary data.</text>
</comment>
<evidence type="ECO:0000256" key="1">
    <source>
        <dbReference type="SAM" id="SignalP"/>
    </source>
</evidence>
<organism evidence="2 3">
    <name type="scientific">Oceanisphaera marina</name>
    <dbReference type="NCBI Taxonomy" id="2017550"/>
    <lineage>
        <taxon>Bacteria</taxon>
        <taxon>Pseudomonadati</taxon>
        <taxon>Pseudomonadota</taxon>
        <taxon>Gammaproteobacteria</taxon>
        <taxon>Aeromonadales</taxon>
        <taxon>Aeromonadaceae</taxon>
        <taxon>Oceanisphaera</taxon>
    </lineage>
</organism>
<dbReference type="NCBIfam" id="TIGR02122">
    <property type="entry name" value="TRAP_TAXI"/>
    <property type="match status" value="1"/>
</dbReference>
<reference evidence="3" key="1">
    <citation type="journal article" date="2019" name="Int. J. Syst. Evol. Microbiol.">
        <title>The Global Catalogue of Microorganisms (GCM) 10K type strain sequencing project: providing services to taxonomists for standard genome sequencing and annotation.</title>
        <authorList>
            <consortium name="The Broad Institute Genomics Platform"/>
            <consortium name="The Broad Institute Genome Sequencing Center for Infectious Disease"/>
            <person name="Wu L."/>
            <person name="Ma J."/>
        </authorList>
    </citation>
    <scope>NUCLEOTIDE SEQUENCE [LARGE SCALE GENOMIC DNA]</scope>
    <source>
        <strain evidence="3">CGMCC 1.15923</strain>
    </source>
</reference>
<name>A0ABQ1INP0_9GAMM</name>
<keyword evidence="1" id="KW-0732">Signal</keyword>
<proteinExistence type="predicted"/>